<feature type="compositionally biased region" description="Low complexity" evidence="1">
    <location>
        <begin position="1"/>
        <end position="16"/>
    </location>
</feature>
<feature type="compositionally biased region" description="Low complexity" evidence="1">
    <location>
        <begin position="31"/>
        <end position="42"/>
    </location>
</feature>
<dbReference type="InterPro" id="IPR016195">
    <property type="entry name" value="Pol/histidinol_Pase-like"/>
</dbReference>
<accession>A0AAD5JTR2</accession>
<dbReference type="InterPro" id="IPR003141">
    <property type="entry name" value="Pol/His_phosphatase_N"/>
</dbReference>
<keyword evidence="5" id="KW-1185">Reference proteome</keyword>
<dbReference type="Gene3D" id="3.20.20.140">
    <property type="entry name" value="Metal-dependent hydrolases"/>
    <property type="match status" value="1"/>
</dbReference>
<feature type="region of interest" description="Disordered" evidence="1">
    <location>
        <begin position="1"/>
        <end position="42"/>
    </location>
</feature>
<keyword evidence="2" id="KW-1133">Transmembrane helix</keyword>
<reference evidence="4" key="2">
    <citation type="submission" date="2023-02" db="EMBL/GenBank/DDBJ databases">
        <authorList>
            <consortium name="DOE Joint Genome Institute"/>
            <person name="Mondo S.J."/>
            <person name="Chang Y."/>
            <person name="Wang Y."/>
            <person name="Ahrendt S."/>
            <person name="Andreopoulos W."/>
            <person name="Barry K."/>
            <person name="Beard J."/>
            <person name="Benny G.L."/>
            <person name="Blankenship S."/>
            <person name="Bonito G."/>
            <person name="Cuomo C."/>
            <person name="Desiro A."/>
            <person name="Gervers K.A."/>
            <person name="Hundley H."/>
            <person name="Kuo A."/>
            <person name="LaButti K."/>
            <person name="Lang B.F."/>
            <person name="Lipzen A."/>
            <person name="O'Donnell K."/>
            <person name="Pangilinan J."/>
            <person name="Reynolds N."/>
            <person name="Sandor L."/>
            <person name="Smith M.W."/>
            <person name="Tsang A."/>
            <person name="Grigoriev I.V."/>
            <person name="Stajich J.E."/>
            <person name="Spatafora J.W."/>
        </authorList>
    </citation>
    <scope>NUCLEOTIDE SEQUENCE</scope>
    <source>
        <strain evidence="4">RSA 2281</strain>
    </source>
</reference>
<sequence length="447" mass="50715">MQGQQSSNSSTQLKSSTPFYDSVTPDHHPPSSTTSQFTSTAVTSEHDIPITTELQKQQQHQRRKQRYLYILKHYLLGLAIRFGTVIVVIAILIAIGLGLRYTDHMPPSQDFSHLQFNWRIDPRSYLTPFNTSFGSYNVLLDGHSHSTKSDGKMNVRQLLDWHIANGYNAVIVTDHNTLKGGLEAEKLALQDEYYKDNIVVIPGIEYTCCRIHMNLININESIPIGPPNPTDEQLQQVIQRVHELGGLVIVNHIPWSNTTESHYQDARLPNHPSVESLIEWGVDGFEVVHESTFDYATYVVSAQHNLIQMVGTDVHNPSVAANTWLTVQADTFSRQGIMDAIRARRTSFLMDPAGTRPREYADTMPAQYQTLLPLSALGTYFGMFYTEYKGMYSFQGTFCHPQRMDVHNSVIGWFIFWILIFMLVYELVRGAAILATGQIKKRVLHLS</sequence>
<dbReference type="SUPFAM" id="SSF89550">
    <property type="entry name" value="PHP domain-like"/>
    <property type="match status" value="1"/>
</dbReference>
<dbReference type="InterPro" id="IPR052018">
    <property type="entry name" value="PHP_domain"/>
</dbReference>
<evidence type="ECO:0000259" key="3">
    <source>
        <dbReference type="SMART" id="SM00481"/>
    </source>
</evidence>
<protein>
    <submittedName>
        <fullName evidence="4">Polymerase/histidinol phosphatase-like protein</fullName>
    </submittedName>
</protein>
<dbReference type="PANTHER" id="PTHR42924:SF3">
    <property type="entry name" value="POLYMERASE_HISTIDINOL PHOSPHATASE N-TERMINAL DOMAIN-CONTAINING PROTEIN"/>
    <property type="match status" value="1"/>
</dbReference>
<dbReference type="Proteomes" id="UP001209540">
    <property type="component" value="Unassembled WGS sequence"/>
</dbReference>
<evidence type="ECO:0000313" key="4">
    <source>
        <dbReference type="EMBL" id="KAI9253473.1"/>
    </source>
</evidence>
<feature type="transmembrane region" description="Helical" evidence="2">
    <location>
        <begin position="410"/>
        <end position="435"/>
    </location>
</feature>
<evidence type="ECO:0000313" key="5">
    <source>
        <dbReference type="Proteomes" id="UP001209540"/>
    </source>
</evidence>
<keyword evidence="2" id="KW-0472">Membrane</keyword>
<gene>
    <name evidence="4" type="ORF">BDA99DRAFT_519927</name>
</gene>
<proteinExistence type="predicted"/>
<feature type="transmembrane region" description="Helical" evidence="2">
    <location>
        <begin position="74"/>
        <end position="99"/>
    </location>
</feature>
<keyword evidence="2" id="KW-0812">Transmembrane</keyword>
<evidence type="ECO:0000256" key="1">
    <source>
        <dbReference type="SAM" id="MobiDB-lite"/>
    </source>
</evidence>
<evidence type="ECO:0000256" key="2">
    <source>
        <dbReference type="SAM" id="Phobius"/>
    </source>
</evidence>
<dbReference type="AlphaFoldDB" id="A0AAD5JTR2"/>
<dbReference type="GO" id="GO:0004534">
    <property type="term" value="F:5'-3' RNA exonuclease activity"/>
    <property type="evidence" value="ECO:0007669"/>
    <property type="project" value="TreeGrafter"/>
</dbReference>
<dbReference type="NCBIfam" id="NF038032">
    <property type="entry name" value="CehA_McbA_metalo"/>
    <property type="match status" value="1"/>
</dbReference>
<organism evidence="4 5">
    <name type="scientific">Phascolomyces articulosus</name>
    <dbReference type="NCBI Taxonomy" id="60185"/>
    <lineage>
        <taxon>Eukaryota</taxon>
        <taxon>Fungi</taxon>
        <taxon>Fungi incertae sedis</taxon>
        <taxon>Mucoromycota</taxon>
        <taxon>Mucoromycotina</taxon>
        <taxon>Mucoromycetes</taxon>
        <taxon>Mucorales</taxon>
        <taxon>Lichtheimiaceae</taxon>
        <taxon>Phascolomyces</taxon>
    </lineage>
</organism>
<dbReference type="PANTHER" id="PTHR42924">
    <property type="entry name" value="EXONUCLEASE"/>
    <property type="match status" value="1"/>
</dbReference>
<dbReference type="GO" id="GO:0035312">
    <property type="term" value="F:5'-3' DNA exonuclease activity"/>
    <property type="evidence" value="ECO:0007669"/>
    <property type="project" value="TreeGrafter"/>
</dbReference>
<dbReference type="EMBL" id="JAIXMP010000026">
    <property type="protein sequence ID" value="KAI9253473.1"/>
    <property type="molecule type" value="Genomic_DNA"/>
</dbReference>
<comment type="caution">
    <text evidence="4">The sequence shown here is derived from an EMBL/GenBank/DDBJ whole genome shotgun (WGS) entry which is preliminary data.</text>
</comment>
<dbReference type="SMART" id="SM00481">
    <property type="entry name" value="POLIIIAc"/>
    <property type="match status" value="1"/>
</dbReference>
<feature type="domain" description="Polymerase/histidinol phosphatase N-terminal" evidence="3">
    <location>
        <begin position="140"/>
        <end position="210"/>
    </location>
</feature>
<name>A0AAD5JTR2_9FUNG</name>
<reference evidence="4" key="1">
    <citation type="journal article" date="2022" name="IScience">
        <title>Evolution of zygomycete secretomes and the origins of terrestrial fungal ecologies.</title>
        <authorList>
            <person name="Chang Y."/>
            <person name="Wang Y."/>
            <person name="Mondo S."/>
            <person name="Ahrendt S."/>
            <person name="Andreopoulos W."/>
            <person name="Barry K."/>
            <person name="Beard J."/>
            <person name="Benny G.L."/>
            <person name="Blankenship S."/>
            <person name="Bonito G."/>
            <person name="Cuomo C."/>
            <person name="Desiro A."/>
            <person name="Gervers K.A."/>
            <person name="Hundley H."/>
            <person name="Kuo A."/>
            <person name="LaButti K."/>
            <person name="Lang B.F."/>
            <person name="Lipzen A."/>
            <person name="O'Donnell K."/>
            <person name="Pangilinan J."/>
            <person name="Reynolds N."/>
            <person name="Sandor L."/>
            <person name="Smith M.E."/>
            <person name="Tsang A."/>
            <person name="Grigoriev I.V."/>
            <person name="Stajich J.E."/>
            <person name="Spatafora J.W."/>
        </authorList>
    </citation>
    <scope>NUCLEOTIDE SEQUENCE</scope>
    <source>
        <strain evidence="4">RSA 2281</strain>
    </source>
</reference>